<sequence length="586" mass="65349">MSSGKSGESLKESPPEATMLELLALLNELKEDNRRLREDFAASKREAEVSRAREGSSSKGFLSPTLVPSVRIPEAPHGRSDWFTDTPRTPLTAKTDITMKTAPPAESLLERSSGETPVEGAPTDRLKDFKFKMHRDHFLKGGDNWIPWSTKLHTMAATYGISKGDVLSRIDRLRIGAAMKYNLAEGPLALVAHLQDANDIYNTLRSAYAGSGVVLREQLRTQISNLTLKSDTVAYVTRFNELLYRLRDAGGNISDEEATLAFIRGTESRCPDWCGRNRSYIREGRYLSLEGLAADLTDEMRSRCNKGRAMATQSTPQTQGGAKSSTTIRNPNIVCHNCNKTGHIKRYCKTLAKDNKESSRTPPDSQKSSDKSGGKEAEESQRKDGEREETARSCSARLQPPAMEDIRREYDAFMLQQQPYRDTQIRRCFSISREPTVDSSWLWDSGANVHMISDMAWLDEGGYAPISGEHPIRTGNGPVYPTDVGAVTLRFETGVKMTLREVLYVQEFPMNVFSGERLYLSGGYVLRNDLFAGNDVHFASLDITERGFFLSVDGSGYSAVKPRIMATVIEIRKSDVWHKRLGHPGP</sequence>
<keyword evidence="1" id="KW-0863">Zinc-finger</keyword>
<feature type="region of interest" description="Disordered" evidence="2">
    <location>
        <begin position="95"/>
        <end position="123"/>
    </location>
</feature>
<evidence type="ECO:0000313" key="5">
    <source>
        <dbReference type="Proteomes" id="UP000654918"/>
    </source>
</evidence>
<feature type="compositionally biased region" description="Basic and acidic residues" evidence="2">
    <location>
        <begin position="41"/>
        <end position="56"/>
    </location>
</feature>
<feature type="compositionally biased region" description="Basic and acidic residues" evidence="2">
    <location>
        <begin position="367"/>
        <end position="391"/>
    </location>
</feature>
<accession>A0A8H6JZ37</accession>
<evidence type="ECO:0000256" key="1">
    <source>
        <dbReference type="PROSITE-ProRule" id="PRU00047"/>
    </source>
</evidence>
<dbReference type="InterPro" id="IPR054722">
    <property type="entry name" value="PolX-like_BBD"/>
</dbReference>
<name>A0A8H6JZ37_9PEZI</name>
<dbReference type="InterPro" id="IPR001878">
    <property type="entry name" value="Znf_CCHC"/>
</dbReference>
<reference evidence="4" key="1">
    <citation type="journal article" date="2020" name="Phytopathology">
        <title>Genome Sequence Resources of Colletotrichum truncatum, C. plurivorum, C. musicola, and C. sojae: Four Species Pathogenic to Soybean (Glycine max).</title>
        <authorList>
            <person name="Rogerio F."/>
            <person name="Boufleur T.R."/>
            <person name="Ciampi-Guillardi M."/>
            <person name="Sukno S.A."/>
            <person name="Thon M.R."/>
            <person name="Massola Junior N.S."/>
            <person name="Baroncelli R."/>
        </authorList>
    </citation>
    <scope>NUCLEOTIDE SEQUENCE</scope>
    <source>
        <strain evidence="4">LFN00145</strain>
    </source>
</reference>
<feature type="region of interest" description="Disordered" evidence="2">
    <location>
        <begin position="41"/>
        <end position="64"/>
    </location>
</feature>
<proteinExistence type="predicted"/>
<feature type="compositionally biased region" description="Polar residues" evidence="2">
    <location>
        <begin position="311"/>
        <end position="328"/>
    </location>
</feature>
<dbReference type="AlphaFoldDB" id="A0A8H6JZ37"/>
<keyword evidence="1" id="KW-0479">Metal-binding</keyword>
<evidence type="ECO:0000259" key="3">
    <source>
        <dbReference type="PROSITE" id="PS50158"/>
    </source>
</evidence>
<dbReference type="SMART" id="SM00343">
    <property type="entry name" value="ZnF_C2HC"/>
    <property type="match status" value="1"/>
</dbReference>
<gene>
    <name evidence="4" type="ORF">CPLU01_12452</name>
</gene>
<comment type="caution">
    <text evidence="4">The sequence shown here is derived from an EMBL/GenBank/DDBJ whole genome shotgun (WGS) entry which is preliminary data.</text>
</comment>
<dbReference type="Pfam" id="PF22936">
    <property type="entry name" value="Pol_BBD"/>
    <property type="match status" value="1"/>
</dbReference>
<keyword evidence="5" id="KW-1185">Reference proteome</keyword>
<feature type="domain" description="CCHC-type" evidence="3">
    <location>
        <begin position="335"/>
        <end position="349"/>
    </location>
</feature>
<dbReference type="Proteomes" id="UP000654918">
    <property type="component" value="Unassembled WGS sequence"/>
</dbReference>
<dbReference type="GO" id="GO:0003676">
    <property type="term" value="F:nucleic acid binding"/>
    <property type="evidence" value="ECO:0007669"/>
    <property type="project" value="InterPro"/>
</dbReference>
<evidence type="ECO:0000256" key="2">
    <source>
        <dbReference type="SAM" id="MobiDB-lite"/>
    </source>
</evidence>
<keyword evidence="1" id="KW-0862">Zinc</keyword>
<dbReference type="GO" id="GO:0008270">
    <property type="term" value="F:zinc ion binding"/>
    <property type="evidence" value="ECO:0007669"/>
    <property type="project" value="UniProtKB-KW"/>
</dbReference>
<feature type="region of interest" description="Disordered" evidence="2">
    <location>
        <begin position="304"/>
        <end position="328"/>
    </location>
</feature>
<dbReference type="PROSITE" id="PS50158">
    <property type="entry name" value="ZF_CCHC"/>
    <property type="match status" value="1"/>
</dbReference>
<organism evidence="4 5">
    <name type="scientific">Colletotrichum plurivorum</name>
    <dbReference type="NCBI Taxonomy" id="2175906"/>
    <lineage>
        <taxon>Eukaryota</taxon>
        <taxon>Fungi</taxon>
        <taxon>Dikarya</taxon>
        <taxon>Ascomycota</taxon>
        <taxon>Pezizomycotina</taxon>
        <taxon>Sordariomycetes</taxon>
        <taxon>Hypocreomycetidae</taxon>
        <taxon>Glomerellales</taxon>
        <taxon>Glomerellaceae</taxon>
        <taxon>Colletotrichum</taxon>
        <taxon>Colletotrichum orchidearum species complex</taxon>
    </lineage>
</organism>
<protein>
    <recommendedName>
        <fullName evidence="3">CCHC-type domain-containing protein</fullName>
    </recommendedName>
</protein>
<dbReference type="SUPFAM" id="SSF57756">
    <property type="entry name" value="Retrovirus zinc finger-like domains"/>
    <property type="match status" value="1"/>
</dbReference>
<dbReference type="InterPro" id="IPR036875">
    <property type="entry name" value="Znf_CCHC_sf"/>
</dbReference>
<dbReference type="Gene3D" id="4.10.60.10">
    <property type="entry name" value="Zinc finger, CCHC-type"/>
    <property type="match status" value="1"/>
</dbReference>
<feature type="region of interest" description="Disordered" evidence="2">
    <location>
        <begin position="353"/>
        <end position="402"/>
    </location>
</feature>
<evidence type="ECO:0000313" key="4">
    <source>
        <dbReference type="EMBL" id="KAF6821740.1"/>
    </source>
</evidence>
<dbReference type="EMBL" id="WIGO01000257">
    <property type="protein sequence ID" value="KAF6821740.1"/>
    <property type="molecule type" value="Genomic_DNA"/>
</dbReference>